<dbReference type="Proteomes" id="UP000319210">
    <property type="component" value="Unassembled WGS sequence"/>
</dbReference>
<dbReference type="InterPro" id="IPR002575">
    <property type="entry name" value="Aminoglycoside_PTrfase"/>
</dbReference>
<accession>A0A4Y3QXE7</accession>
<feature type="domain" description="Aminoglycoside phosphotransferase" evidence="1">
    <location>
        <begin position="24"/>
        <end position="241"/>
    </location>
</feature>
<evidence type="ECO:0000313" key="2">
    <source>
        <dbReference type="EMBL" id="GEB49911.1"/>
    </source>
</evidence>
<reference evidence="2 3" key="1">
    <citation type="submission" date="2019-06" db="EMBL/GenBank/DDBJ databases">
        <title>Whole genome shotgun sequence of Streptomyces cacaoi subsp. cacaoi NBRC 12748.</title>
        <authorList>
            <person name="Hosoyama A."/>
            <person name="Uohara A."/>
            <person name="Ohji S."/>
            <person name="Ichikawa N."/>
        </authorList>
    </citation>
    <scope>NUCLEOTIDE SEQUENCE [LARGE SCALE GENOMIC DNA]</scope>
    <source>
        <strain evidence="2 3">NBRC 12748</strain>
    </source>
</reference>
<dbReference type="InterPro" id="IPR011009">
    <property type="entry name" value="Kinase-like_dom_sf"/>
</dbReference>
<dbReference type="Pfam" id="PF01636">
    <property type="entry name" value="APH"/>
    <property type="match status" value="1"/>
</dbReference>
<name>A0A4Y3QXE7_STRCI</name>
<comment type="caution">
    <text evidence="2">The sequence shown here is derived from an EMBL/GenBank/DDBJ whole genome shotgun (WGS) entry which is preliminary data.</text>
</comment>
<dbReference type="AlphaFoldDB" id="A0A4Y3QXE7"/>
<dbReference type="Gene3D" id="3.90.1200.10">
    <property type="match status" value="1"/>
</dbReference>
<gene>
    <name evidence="2" type="ORF">SCA03_24620</name>
</gene>
<organism evidence="2 3">
    <name type="scientific">Streptomyces cacaoi</name>
    <dbReference type="NCBI Taxonomy" id="1898"/>
    <lineage>
        <taxon>Bacteria</taxon>
        <taxon>Bacillati</taxon>
        <taxon>Actinomycetota</taxon>
        <taxon>Actinomycetes</taxon>
        <taxon>Kitasatosporales</taxon>
        <taxon>Streptomycetaceae</taxon>
        <taxon>Streptomyces</taxon>
    </lineage>
</organism>
<dbReference type="RefSeq" id="WP_141275364.1">
    <property type="nucleotide sequence ID" value="NZ_BJMM01000009.1"/>
</dbReference>
<evidence type="ECO:0000313" key="3">
    <source>
        <dbReference type="Proteomes" id="UP000319210"/>
    </source>
</evidence>
<keyword evidence="3" id="KW-1185">Reference proteome</keyword>
<dbReference type="SUPFAM" id="SSF56112">
    <property type="entry name" value="Protein kinase-like (PK-like)"/>
    <property type="match status" value="1"/>
</dbReference>
<sequence>MVFAEVPLTAAARRVCGVRGPAARLHGGEESAAWRVGEAVVRVSAHDKDLAETVWCHEVARAARAGGCAEAVAPLPLPGRSDGATVARVEGRAVSLWPHVDGVWASKESGSSAARLLARLHRALAGARLPPRPRPCFLEAGPDGRADHADPRLRDPQLDRWLAGFTARAGRRHPLHGDFYRGNLLAARDSPTRLVAVLDWDEAWVAPPEVEVASAALEFTDGFCRDMAVARRFADAYREAGGTARRLDDETLAQLMRHRLRCESVLFATAAADGVPHDEEDLDHHRQRLAAFARLRP</sequence>
<proteinExistence type="predicted"/>
<protein>
    <recommendedName>
        <fullName evidence="1">Aminoglycoside phosphotransferase domain-containing protein</fullName>
    </recommendedName>
</protein>
<dbReference type="EMBL" id="BJMM01000009">
    <property type="protein sequence ID" value="GEB49911.1"/>
    <property type="molecule type" value="Genomic_DNA"/>
</dbReference>
<dbReference type="OrthoDB" id="4706173at2"/>
<evidence type="ECO:0000259" key="1">
    <source>
        <dbReference type="Pfam" id="PF01636"/>
    </source>
</evidence>